<dbReference type="InterPro" id="IPR007055">
    <property type="entry name" value="BON_dom"/>
</dbReference>
<dbReference type="InterPro" id="IPR000644">
    <property type="entry name" value="CBS_dom"/>
</dbReference>
<evidence type="ECO:0000313" key="6">
    <source>
        <dbReference type="Proteomes" id="UP001549184"/>
    </source>
</evidence>
<evidence type="ECO:0000256" key="2">
    <source>
        <dbReference type="PROSITE-ProRule" id="PRU00703"/>
    </source>
</evidence>
<dbReference type="PROSITE" id="PS50914">
    <property type="entry name" value="BON"/>
    <property type="match status" value="1"/>
</dbReference>
<dbReference type="SMART" id="SM00116">
    <property type="entry name" value="CBS"/>
    <property type="match status" value="2"/>
</dbReference>
<dbReference type="InterPro" id="IPR046342">
    <property type="entry name" value="CBS_dom_sf"/>
</dbReference>
<accession>A0ABV2JS55</accession>
<protein>
    <submittedName>
        <fullName evidence="5">CBS domain-containing protein</fullName>
    </submittedName>
</protein>
<evidence type="ECO:0000256" key="1">
    <source>
        <dbReference type="ARBA" id="ARBA00023122"/>
    </source>
</evidence>
<sequence length="236" mass="25862">MKVRDIMSPKVQLVRDTDNIGKAMHLMLDGGFSGLPVVNSEGALVGMLTEGDFIRRAETGTAKRRSFWQEFLLGPDRLARDYAHANGRVVEEIMAPEVYWVEADAPLEHAVALMDSHGVKRLPVLDAGRLVGVLSRSDLMRACLRLIESDNGATVVGDALIKARIDELFARQPWAPRETVHVEVARGEVDLCGVITSESTRDALRVLAENVPGVVKVHDKLTTIESMSGCIVRTPV</sequence>
<comment type="caution">
    <text evidence="5">The sequence shown here is derived from an EMBL/GenBank/DDBJ whole genome shotgun (WGS) entry which is preliminary data.</text>
</comment>
<dbReference type="PANTHER" id="PTHR43080">
    <property type="entry name" value="CBS DOMAIN-CONTAINING PROTEIN CBSX3, MITOCHONDRIAL"/>
    <property type="match status" value="1"/>
</dbReference>
<proteinExistence type="predicted"/>
<keyword evidence="6" id="KW-1185">Reference proteome</keyword>
<dbReference type="CDD" id="cd04586">
    <property type="entry name" value="CBS_pair_BON_assoc"/>
    <property type="match status" value="1"/>
</dbReference>
<evidence type="ECO:0000259" key="4">
    <source>
        <dbReference type="PROSITE" id="PS51371"/>
    </source>
</evidence>
<name>A0ABV2JS55_9GAMM</name>
<dbReference type="PANTHER" id="PTHR43080:SF26">
    <property type="entry name" value="REGULATORY PROTEIN"/>
    <property type="match status" value="1"/>
</dbReference>
<dbReference type="Proteomes" id="UP001549184">
    <property type="component" value="Unassembled WGS sequence"/>
</dbReference>
<keyword evidence="1 2" id="KW-0129">CBS domain</keyword>
<dbReference type="InterPro" id="IPR017080">
    <property type="entry name" value="UCP036990_CBS_BON"/>
</dbReference>
<dbReference type="PROSITE" id="PS51371">
    <property type="entry name" value="CBS"/>
    <property type="match status" value="2"/>
</dbReference>
<feature type="domain" description="BON" evidence="3">
    <location>
        <begin position="157"/>
        <end position="225"/>
    </location>
</feature>
<dbReference type="PIRSF" id="PIRSF036990">
    <property type="entry name" value="UCP036990_CBS_BON"/>
    <property type="match status" value="1"/>
</dbReference>
<dbReference type="EMBL" id="JBEPMU010000001">
    <property type="protein sequence ID" value="MET3650628.1"/>
    <property type="molecule type" value="Genomic_DNA"/>
</dbReference>
<dbReference type="SUPFAM" id="SSF54631">
    <property type="entry name" value="CBS-domain pair"/>
    <property type="match status" value="1"/>
</dbReference>
<gene>
    <name evidence="5" type="ORF">ABIC75_000330</name>
</gene>
<feature type="domain" description="CBS" evidence="4">
    <location>
        <begin position="7"/>
        <end position="63"/>
    </location>
</feature>
<evidence type="ECO:0000259" key="3">
    <source>
        <dbReference type="PROSITE" id="PS50914"/>
    </source>
</evidence>
<evidence type="ECO:0000313" key="5">
    <source>
        <dbReference type="EMBL" id="MET3650628.1"/>
    </source>
</evidence>
<reference evidence="5 6" key="1">
    <citation type="submission" date="2024-06" db="EMBL/GenBank/DDBJ databases">
        <title>Sorghum-associated microbial communities from plants grown in Nebraska, USA.</title>
        <authorList>
            <person name="Schachtman D."/>
        </authorList>
    </citation>
    <scope>NUCLEOTIDE SEQUENCE [LARGE SCALE GENOMIC DNA]</scope>
    <source>
        <strain evidence="5 6">1073</strain>
    </source>
</reference>
<feature type="domain" description="CBS" evidence="4">
    <location>
        <begin position="94"/>
        <end position="149"/>
    </location>
</feature>
<dbReference type="Gene3D" id="3.30.1340.30">
    <property type="match status" value="1"/>
</dbReference>
<dbReference type="RefSeq" id="WP_354012121.1">
    <property type="nucleotide sequence ID" value="NZ_JBEPMU010000001.1"/>
</dbReference>
<dbReference type="Gene3D" id="3.10.580.10">
    <property type="entry name" value="CBS-domain"/>
    <property type="match status" value="1"/>
</dbReference>
<dbReference type="Pfam" id="PF04972">
    <property type="entry name" value="BON"/>
    <property type="match status" value="1"/>
</dbReference>
<organism evidence="5 6">
    <name type="scientific">Dyella japonica</name>
    <dbReference type="NCBI Taxonomy" id="231455"/>
    <lineage>
        <taxon>Bacteria</taxon>
        <taxon>Pseudomonadati</taxon>
        <taxon>Pseudomonadota</taxon>
        <taxon>Gammaproteobacteria</taxon>
        <taxon>Lysobacterales</taxon>
        <taxon>Rhodanobacteraceae</taxon>
        <taxon>Dyella</taxon>
    </lineage>
</organism>
<dbReference type="InterPro" id="IPR051257">
    <property type="entry name" value="Diverse_CBS-Domain"/>
</dbReference>
<dbReference type="Pfam" id="PF00571">
    <property type="entry name" value="CBS"/>
    <property type="match status" value="2"/>
</dbReference>